<dbReference type="PROSITE" id="PS50949">
    <property type="entry name" value="HTH_GNTR"/>
    <property type="match status" value="1"/>
</dbReference>
<dbReference type="InterPro" id="IPR050679">
    <property type="entry name" value="Bact_HTH_transcr_reg"/>
</dbReference>
<dbReference type="Proteomes" id="UP000477722">
    <property type="component" value="Unassembled WGS sequence"/>
</dbReference>
<comment type="caution">
    <text evidence="6">The sequence shown here is derived from an EMBL/GenBank/DDBJ whole genome shotgun (WGS) entry which is preliminary data.</text>
</comment>
<evidence type="ECO:0000256" key="2">
    <source>
        <dbReference type="ARBA" id="ARBA00023125"/>
    </source>
</evidence>
<keyword evidence="1" id="KW-0805">Transcription regulation</keyword>
<dbReference type="InterPro" id="IPR000524">
    <property type="entry name" value="Tscrpt_reg_HTH_GntR"/>
</dbReference>
<evidence type="ECO:0000313" key="7">
    <source>
        <dbReference type="Proteomes" id="UP000477722"/>
    </source>
</evidence>
<dbReference type="SMART" id="SM00866">
    <property type="entry name" value="UTRA"/>
    <property type="match status" value="1"/>
</dbReference>
<dbReference type="SUPFAM" id="SSF64288">
    <property type="entry name" value="Chorismate lyase-like"/>
    <property type="match status" value="1"/>
</dbReference>
<evidence type="ECO:0000256" key="3">
    <source>
        <dbReference type="ARBA" id="ARBA00023163"/>
    </source>
</evidence>
<dbReference type="CDD" id="cd07377">
    <property type="entry name" value="WHTH_GntR"/>
    <property type="match status" value="1"/>
</dbReference>
<dbReference type="InterPro" id="IPR011663">
    <property type="entry name" value="UTRA"/>
</dbReference>
<keyword evidence="7" id="KW-1185">Reference proteome</keyword>
<dbReference type="SUPFAM" id="SSF46785">
    <property type="entry name" value="Winged helix' DNA-binding domain"/>
    <property type="match status" value="1"/>
</dbReference>
<dbReference type="InterPro" id="IPR028978">
    <property type="entry name" value="Chorismate_lyase_/UTRA_dom_sf"/>
</dbReference>
<dbReference type="GO" id="GO:0045892">
    <property type="term" value="P:negative regulation of DNA-templated transcription"/>
    <property type="evidence" value="ECO:0007669"/>
    <property type="project" value="TreeGrafter"/>
</dbReference>
<dbReference type="PANTHER" id="PTHR44846">
    <property type="entry name" value="MANNOSYL-D-GLYCERATE TRANSPORT/METABOLISM SYSTEM REPRESSOR MNGR-RELATED"/>
    <property type="match status" value="1"/>
</dbReference>
<proteinExistence type="predicted"/>
<evidence type="ECO:0000313" key="6">
    <source>
        <dbReference type="EMBL" id="NGO70274.1"/>
    </source>
</evidence>
<dbReference type="InterPro" id="IPR036390">
    <property type="entry name" value="WH_DNA-bd_sf"/>
</dbReference>
<reference evidence="6 7" key="1">
    <citation type="submission" date="2020-02" db="EMBL/GenBank/DDBJ databases">
        <title>Whole-genome analyses of novel actinobacteria.</title>
        <authorList>
            <person name="Sahin N."/>
            <person name="Tatar D."/>
        </authorList>
    </citation>
    <scope>NUCLEOTIDE SEQUENCE [LARGE SCALE GENOMIC DNA]</scope>
    <source>
        <strain evidence="6 7">SB3404</strain>
    </source>
</reference>
<dbReference type="Pfam" id="PF00392">
    <property type="entry name" value="GntR"/>
    <property type="match status" value="1"/>
</dbReference>
<dbReference type="InterPro" id="IPR036388">
    <property type="entry name" value="WH-like_DNA-bd_sf"/>
</dbReference>
<evidence type="ECO:0000256" key="4">
    <source>
        <dbReference type="SAM" id="MobiDB-lite"/>
    </source>
</evidence>
<evidence type="ECO:0000259" key="5">
    <source>
        <dbReference type="PROSITE" id="PS50949"/>
    </source>
</evidence>
<accession>A0A6G4X0K2</accession>
<gene>
    <name evidence="6" type="ORF">G5C65_18350</name>
</gene>
<dbReference type="SMART" id="SM00345">
    <property type="entry name" value="HTH_GNTR"/>
    <property type="match status" value="1"/>
</dbReference>
<dbReference type="Gene3D" id="3.40.1410.10">
    <property type="entry name" value="Chorismate lyase-like"/>
    <property type="match status" value="1"/>
</dbReference>
<feature type="compositionally biased region" description="Basic and acidic residues" evidence="4">
    <location>
        <begin position="78"/>
        <end position="92"/>
    </location>
</feature>
<organism evidence="6 7">
    <name type="scientific">Streptomyces boncukensis</name>
    <dbReference type="NCBI Taxonomy" id="2711219"/>
    <lineage>
        <taxon>Bacteria</taxon>
        <taxon>Bacillati</taxon>
        <taxon>Actinomycetota</taxon>
        <taxon>Actinomycetes</taxon>
        <taxon>Kitasatosporales</taxon>
        <taxon>Streptomycetaceae</taxon>
        <taxon>Streptomyces</taxon>
    </lineage>
</organism>
<keyword evidence="2" id="KW-0238">DNA-binding</keyword>
<dbReference type="GO" id="GO:0003677">
    <property type="term" value="F:DNA binding"/>
    <property type="evidence" value="ECO:0007669"/>
    <property type="project" value="UniProtKB-KW"/>
</dbReference>
<dbReference type="EMBL" id="JAAKZZ010000181">
    <property type="protein sequence ID" value="NGO70274.1"/>
    <property type="molecule type" value="Genomic_DNA"/>
</dbReference>
<keyword evidence="3" id="KW-0804">Transcription</keyword>
<dbReference type="Gene3D" id="1.10.10.10">
    <property type="entry name" value="Winged helix-like DNA-binding domain superfamily/Winged helix DNA-binding domain"/>
    <property type="match status" value="1"/>
</dbReference>
<dbReference type="RefSeq" id="WP_165299946.1">
    <property type="nucleotide sequence ID" value="NZ_JAAKZZ010000181.1"/>
</dbReference>
<dbReference type="GO" id="GO:0003700">
    <property type="term" value="F:DNA-binding transcription factor activity"/>
    <property type="evidence" value="ECO:0007669"/>
    <property type="project" value="InterPro"/>
</dbReference>
<protein>
    <submittedName>
        <fullName evidence="6">GntR family transcriptional regulator</fullName>
    </submittedName>
</protein>
<evidence type="ECO:0000256" key="1">
    <source>
        <dbReference type="ARBA" id="ARBA00023015"/>
    </source>
</evidence>
<dbReference type="Pfam" id="PF07702">
    <property type="entry name" value="UTRA"/>
    <property type="match status" value="1"/>
</dbReference>
<sequence length="262" mass="29195">MAKVYEQIAADLRESIRAGERRPGDQLPAESALEKTYKRSGPTIRHALSLLEAEGLIEKIHGRGSFVRSPRIPVLRSNERHQWEKSRARESTPQRAKTGSTEHDTGLTVNDLVFSARYREIKANEDLAGALGVPEGTPLLERTYRTRYAAEDYPFNVSVSHIPVSLIEPNPDLLDEGREPWPGGTFNQLLTVGIEVARVDELVTARPPTVEEAEELGLPPGTSVLTVRKTCVDTDDRVVDIADVLLPGDRTKLQFTTPLERW</sequence>
<name>A0A6G4X0K2_9ACTN</name>
<dbReference type="PANTHER" id="PTHR44846:SF17">
    <property type="entry name" value="GNTR-FAMILY TRANSCRIPTIONAL REGULATOR"/>
    <property type="match status" value="1"/>
</dbReference>
<feature type="region of interest" description="Disordered" evidence="4">
    <location>
        <begin position="78"/>
        <end position="104"/>
    </location>
</feature>
<dbReference type="AlphaFoldDB" id="A0A6G4X0K2"/>
<feature type="domain" description="HTH gntR-type" evidence="5">
    <location>
        <begin position="2"/>
        <end position="70"/>
    </location>
</feature>